<evidence type="ECO:0000256" key="1">
    <source>
        <dbReference type="SAM" id="Phobius"/>
    </source>
</evidence>
<comment type="caution">
    <text evidence="2">The sequence shown here is derived from an EMBL/GenBank/DDBJ whole genome shotgun (WGS) entry which is preliminary data.</text>
</comment>
<accession>A0ABD3UQ77</accession>
<dbReference type="Proteomes" id="UP001634393">
    <property type="component" value="Unassembled WGS sequence"/>
</dbReference>
<sequence>MISRRTSCFTGRKLCKSLVISLLFLSLTYIFLSNHPCCKTSKPFSTYLKLKQRKGMTPPNYVTNISHIFFGIAGSSKAWNNRKSYIQSWWRPNITRGLIFMERSPTEHFPWASTFPPFHVSEDNSKYKHYNKHLPFVIRITRMIEEAFNAQSKGVRWYVMADDDTILFVDNLVEVLSKYDHRKYYYVGMRSESIVSNCLNSFDMAFGGGGYALSYPLAKAVARNMDSCIKRYPTLFGSDHIMQSCIADLGVSLTQEKGFHQIDLHRDISGFLSAHPQSPLLSLHHLEAIEPIFPSMNRYDSLNHLMKAAKIDQSRLLQQSICYYKKNNWTFSVSWGYSVQIYENIIPPSFLYRPLETFIPWKNGASPPYMFNARSVSSVDPCGFPHFFLFSNVDENRVMDHIVTSYKRKSPRGLPTCVSNGSHSADYVSKIRILSPVKKYIWHDGSRRECCDIVQLVGMDSMAIKLRDCMNDEIIA</sequence>
<proteinExistence type="predicted"/>
<protein>
    <submittedName>
        <fullName evidence="2">Uncharacterized protein</fullName>
    </submittedName>
</protein>
<dbReference type="FunFam" id="3.90.550.50:FF:000038">
    <property type="entry name" value="Predicted protein"/>
    <property type="match status" value="1"/>
</dbReference>
<keyword evidence="1" id="KW-1133">Transmembrane helix</keyword>
<dbReference type="EMBL" id="JBJXBP010000001">
    <property type="protein sequence ID" value="KAL3850643.1"/>
    <property type="molecule type" value="Genomic_DNA"/>
</dbReference>
<keyword evidence="3" id="KW-1185">Reference proteome</keyword>
<keyword evidence="1" id="KW-0812">Transmembrane</keyword>
<dbReference type="Gene3D" id="3.90.550.50">
    <property type="match status" value="1"/>
</dbReference>
<name>A0ABD3UQ77_9LAMI</name>
<dbReference type="InterPro" id="IPR006740">
    <property type="entry name" value="DUF604"/>
</dbReference>
<dbReference type="PANTHER" id="PTHR10811">
    <property type="entry name" value="FRINGE-RELATED"/>
    <property type="match status" value="1"/>
</dbReference>
<organism evidence="2 3">
    <name type="scientific">Penstemon smallii</name>
    <dbReference type="NCBI Taxonomy" id="265156"/>
    <lineage>
        <taxon>Eukaryota</taxon>
        <taxon>Viridiplantae</taxon>
        <taxon>Streptophyta</taxon>
        <taxon>Embryophyta</taxon>
        <taxon>Tracheophyta</taxon>
        <taxon>Spermatophyta</taxon>
        <taxon>Magnoliopsida</taxon>
        <taxon>eudicotyledons</taxon>
        <taxon>Gunneridae</taxon>
        <taxon>Pentapetalae</taxon>
        <taxon>asterids</taxon>
        <taxon>lamiids</taxon>
        <taxon>Lamiales</taxon>
        <taxon>Plantaginaceae</taxon>
        <taxon>Cheloneae</taxon>
        <taxon>Penstemon</taxon>
    </lineage>
</organism>
<evidence type="ECO:0000313" key="3">
    <source>
        <dbReference type="Proteomes" id="UP001634393"/>
    </source>
</evidence>
<evidence type="ECO:0000313" key="2">
    <source>
        <dbReference type="EMBL" id="KAL3850643.1"/>
    </source>
</evidence>
<dbReference type="AlphaFoldDB" id="A0ABD3UQ77"/>
<reference evidence="2 3" key="1">
    <citation type="submission" date="2024-12" db="EMBL/GenBank/DDBJ databases">
        <title>The unique morphological basis and parallel evolutionary history of personate flowers in Penstemon.</title>
        <authorList>
            <person name="Depatie T.H."/>
            <person name="Wessinger C.A."/>
        </authorList>
    </citation>
    <scope>NUCLEOTIDE SEQUENCE [LARGE SCALE GENOMIC DNA]</scope>
    <source>
        <strain evidence="2">WTNN_2</strain>
        <tissue evidence="2">Leaf</tissue>
    </source>
</reference>
<feature type="transmembrane region" description="Helical" evidence="1">
    <location>
        <begin position="14"/>
        <end position="32"/>
    </location>
</feature>
<gene>
    <name evidence="2" type="ORF">ACJIZ3_012525</name>
</gene>
<dbReference type="Pfam" id="PF04646">
    <property type="entry name" value="DUF604"/>
    <property type="match status" value="1"/>
</dbReference>
<keyword evidence="1" id="KW-0472">Membrane</keyword>